<feature type="region of interest" description="Disordered" evidence="1">
    <location>
        <begin position="225"/>
        <end position="249"/>
    </location>
</feature>
<feature type="region of interest" description="Disordered" evidence="1">
    <location>
        <begin position="178"/>
        <end position="209"/>
    </location>
</feature>
<organism evidence="2">
    <name type="scientific">Methylobacterium bullatum</name>
    <dbReference type="NCBI Taxonomy" id="570505"/>
    <lineage>
        <taxon>Bacteria</taxon>
        <taxon>Pseudomonadati</taxon>
        <taxon>Pseudomonadota</taxon>
        <taxon>Alphaproteobacteria</taxon>
        <taxon>Hyphomicrobiales</taxon>
        <taxon>Methylobacteriaceae</taxon>
        <taxon>Methylobacterium</taxon>
    </lineage>
</organism>
<name>A0A679INM5_9HYPH</name>
<gene>
    <name evidence="2" type="ORF">MBUL_01215</name>
</gene>
<proteinExistence type="predicted"/>
<sequence length="249" mass="26567">MELPLETRRLVEQLMRTTSMTSREIAERTGVRAQTISTWNRHYGWREGVSDAQRRLDPGAWAPARRRAVETLYGMMEVEPATLALALGGTVAGAPALFRACGFERRPRARPAPRPPKAGAAPPAARVMDNLGEALRAHIGRQIARFDAALSGETPPALDSAKVLRDLGGLKRLLDDLSSEDRERSDAQRNLADGASETSRPPADDSDLPALRAAIAARYAACLGERPDAGLPGEPAATPDPGAGLGLAP</sequence>
<evidence type="ECO:0000313" key="2">
    <source>
        <dbReference type="EMBL" id="CAA2101516.1"/>
    </source>
</evidence>
<evidence type="ECO:0000256" key="1">
    <source>
        <dbReference type="SAM" id="MobiDB-lite"/>
    </source>
</evidence>
<dbReference type="AlphaFoldDB" id="A0A679INM5"/>
<accession>A0A679INM5</accession>
<feature type="compositionally biased region" description="Basic and acidic residues" evidence="1">
    <location>
        <begin position="178"/>
        <end position="187"/>
    </location>
</feature>
<dbReference type="EMBL" id="LR743504">
    <property type="protein sequence ID" value="CAA2101516.1"/>
    <property type="molecule type" value="Genomic_DNA"/>
</dbReference>
<protein>
    <submittedName>
        <fullName evidence="2">Uncharacterized protein</fullName>
    </submittedName>
</protein>
<reference evidence="2" key="1">
    <citation type="submission" date="2019-12" db="EMBL/GenBank/DDBJ databases">
        <authorList>
            <person name="Cremers G."/>
        </authorList>
    </citation>
    <scope>NUCLEOTIDE SEQUENCE</scope>
    <source>
        <strain evidence="2">Mbul1</strain>
    </source>
</reference>